<feature type="domain" description="Casparian strip membrane protein" evidence="9">
    <location>
        <begin position="16"/>
        <end position="163"/>
    </location>
</feature>
<evidence type="ECO:0000256" key="4">
    <source>
        <dbReference type="ARBA" id="ARBA00022475"/>
    </source>
</evidence>
<reference evidence="10 11" key="1">
    <citation type="submission" date="2024-04" db="EMBL/GenBank/DDBJ databases">
        <title>The reference genome of an endangered Asteraceae, Deinandra increscens subsp. villosa, native to the Central Coast of California.</title>
        <authorList>
            <person name="Guilliams M."/>
            <person name="Hasenstab-Lehman K."/>
            <person name="Meyer R."/>
            <person name="Mcevoy S."/>
        </authorList>
    </citation>
    <scope>NUCLEOTIDE SEQUENCE [LARGE SCALE GENOMIC DNA]</scope>
    <source>
        <tissue evidence="10">Leaf</tissue>
    </source>
</reference>
<comment type="caution">
    <text evidence="10">The sequence shown here is derived from an EMBL/GenBank/DDBJ whole genome shotgun (WGS) entry which is preliminary data.</text>
</comment>
<keyword evidence="6 8" id="KW-1133">Transmembrane helix</keyword>
<gene>
    <name evidence="10" type="ORF">SSX86_001573</name>
</gene>
<proteinExistence type="inferred from homology"/>
<dbReference type="NCBIfam" id="TIGR01569">
    <property type="entry name" value="A_tha_TIGR01569"/>
    <property type="match status" value="1"/>
</dbReference>
<dbReference type="InterPro" id="IPR044173">
    <property type="entry name" value="CASPL"/>
</dbReference>
<keyword evidence="11" id="KW-1185">Reference proteome</keyword>
<evidence type="ECO:0000256" key="1">
    <source>
        <dbReference type="ARBA" id="ARBA00004651"/>
    </source>
</evidence>
<dbReference type="Pfam" id="PF04535">
    <property type="entry name" value="CASP_dom"/>
    <property type="match status" value="1"/>
</dbReference>
<protein>
    <recommendedName>
        <fullName evidence="8">CASP-like protein</fullName>
    </recommendedName>
</protein>
<accession>A0AAP0DZA2</accession>
<keyword evidence="4 8" id="KW-1003">Cell membrane</keyword>
<dbReference type="InterPro" id="IPR006459">
    <property type="entry name" value="CASP/CASPL"/>
</dbReference>
<evidence type="ECO:0000313" key="10">
    <source>
        <dbReference type="EMBL" id="KAK9079899.1"/>
    </source>
</evidence>
<evidence type="ECO:0000256" key="2">
    <source>
        <dbReference type="ARBA" id="ARBA00007651"/>
    </source>
</evidence>
<feature type="transmembrane region" description="Helical" evidence="8">
    <location>
        <begin position="153"/>
        <end position="176"/>
    </location>
</feature>
<comment type="subcellular location">
    <subcellularLocation>
        <location evidence="1 8">Cell membrane</location>
        <topology evidence="1 8">Multi-pass membrane protein</topology>
    </subcellularLocation>
</comment>
<keyword evidence="5 8" id="KW-0812">Transmembrane</keyword>
<comment type="similarity">
    <text evidence="2 8">Belongs to the Casparian strip membrane proteins (CASP) family.</text>
</comment>
<dbReference type="AlphaFoldDB" id="A0AAP0DZA2"/>
<dbReference type="PANTHER" id="PTHR36488:SF8">
    <property type="entry name" value="CASP-LIKE PROTEIN 1U1"/>
    <property type="match status" value="1"/>
</dbReference>
<feature type="transmembrane region" description="Helical" evidence="8">
    <location>
        <begin position="100"/>
        <end position="133"/>
    </location>
</feature>
<evidence type="ECO:0000256" key="5">
    <source>
        <dbReference type="ARBA" id="ARBA00022692"/>
    </source>
</evidence>
<dbReference type="Proteomes" id="UP001408789">
    <property type="component" value="Unassembled WGS sequence"/>
</dbReference>
<evidence type="ECO:0000313" key="11">
    <source>
        <dbReference type="Proteomes" id="UP001408789"/>
    </source>
</evidence>
<comment type="subunit">
    <text evidence="3 8">Homodimer and heterodimers.</text>
</comment>
<name>A0AAP0DZA2_9ASTR</name>
<organism evidence="10 11">
    <name type="scientific">Deinandra increscens subsp. villosa</name>
    <dbReference type="NCBI Taxonomy" id="3103831"/>
    <lineage>
        <taxon>Eukaryota</taxon>
        <taxon>Viridiplantae</taxon>
        <taxon>Streptophyta</taxon>
        <taxon>Embryophyta</taxon>
        <taxon>Tracheophyta</taxon>
        <taxon>Spermatophyta</taxon>
        <taxon>Magnoliopsida</taxon>
        <taxon>eudicotyledons</taxon>
        <taxon>Gunneridae</taxon>
        <taxon>Pentapetalae</taxon>
        <taxon>asterids</taxon>
        <taxon>campanulids</taxon>
        <taxon>Asterales</taxon>
        <taxon>Asteraceae</taxon>
        <taxon>Asteroideae</taxon>
        <taxon>Heliantheae alliance</taxon>
        <taxon>Madieae</taxon>
        <taxon>Madiinae</taxon>
        <taxon>Deinandra</taxon>
    </lineage>
</organism>
<evidence type="ECO:0000256" key="7">
    <source>
        <dbReference type="ARBA" id="ARBA00023136"/>
    </source>
</evidence>
<keyword evidence="7 8" id="KW-0472">Membrane</keyword>
<evidence type="ECO:0000259" key="9">
    <source>
        <dbReference type="Pfam" id="PF04535"/>
    </source>
</evidence>
<dbReference type="GO" id="GO:0005886">
    <property type="term" value="C:plasma membrane"/>
    <property type="evidence" value="ECO:0007669"/>
    <property type="project" value="UniProtKB-SubCell"/>
</dbReference>
<sequence length="182" mass="19713">METQFKEVEVVNNSWKSNFTVRFLALALTLVAAVVLGVNKETTTVSVTIVQSLPPVDLPVTAKWTDMSAFVYLVIANTIACSYGAASVILLLVTRGRNKLVSLTVTILDLVMVVLIFSGIGGTASVGVIAYSGNSHVQWDKVCNMMDKFCHQVAIALFFSFAGGITYLLLIVLAALKLYKKF</sequence>
<evidence type="ECO:0000256" key="6">
    <source>
        <dbReference type="ARBA" id="ARBA00022989"/>
    </source>
</evidence>
<evidence type="ECO:0000256" key="3">
    <source>
        <dbReference type="ARBA" id="ARBA00011489"/>
    </source>
</evidence>
<dbReference type="PANTHER" id="PTHR36488">
    <property type="entry name" value="CASP-LIKE PROTEIN 1U1"/>
    <property type="match status" value="1"/>
</dbReference>
<dbReference type="EMBL" id="JBCNJP010000003">
    <property type="protein sequence ID" value="KAK9079899.1"/>
    <property type="molecule type" value="Genomic_DNA"/>
</dbReference>
<feature type="transmembrane region" description="Helical" evidence="8">
    <location>
        <begin position="69"/>
        <end position="93"/>
    </location>
</feature>
<evidence type="ECO:0000256" key="8">
    <source>
        <dbReference type="RuleBase" id="RU361233"/>
    </source>
</evidence>
<dbReference type="InterPro" id="IPR006702">
    <property type="entry name" value="CASP_dom"/>
</dbReference>
<feature type="transmembrane region" description="Helical" evidence="8">
    <location>
        <begin position="21"/>
        <end position="38"/>
    </location>
</feature>